<dbReference type="AlphaFoldDB" id="A0A242ME28"/>
<accession>A0A242ME28</accession>
<evidence type="ECO:0000259" key="1">
    <source>
        <dbReference type="SMART" id="SM00858"/>
    </source>
</evidence>
<dbReference type="EMBL" id="NBTY01000155">
    <property type="protein sequence ID" value="OTP69201.1"/>
    <property type="molecule type" value="Genomic_DNA"/>
</dbReference>
<evidence type="ECO:0000313" key="2">
    <source>
        <dbReference type="EMBL" id="OTP69201.1"/>
    </source>
</evidence>
<gene>
    <name evidence="2" type="ORF">PAMC26510_27255</name>
</gene>
<name>A0A242ME28_CABSO</name>
<dbReference type="NCBIfam" id="TIGR03177">
    <property type="entry name" value="pilus_cpaB"/>
    <property type="match status" value="1"/>
</dbReference>
<evidence type="ECO:0000313" key="3">
    <source>
        <dbReference type="Proteomes" id="UP000194546"/>
    </source>
</evidence>
<dbReference type="Pfam" id="PF16976">
    <property type="entry name" value="RcpC"/>
    <property type="match status" value="1"/>
</dbReference>
<reference evidence="2 3" key="1">
    <citation type="submission" date="2017-03" db="EMBL/GenBank/DDBJ databases">
        <title>Genome analysis of strain PAMC 26510.</title>
        <authorList>
            <person name="Oh H.-M."/>
            <person name="Yang J.-A."/>
        </authorList>
    </citation>
    <scope>NUCLEOTIDE SEQUENCE [LARGE SCALE GENOMIC DNA]</scope>
    <source>
        <strain evidence="2 3">PAMC 26510</strain>
    </source>
</reference>
<dbReference type="InterPro" id="IPR017592">
    <property type="entry name" value="Pilus_assmbl_Flp-typ_CpaB"/>
</dbReference>
<dbReference type="InterPro" id="IPR031571">
    <property type="entry name" value="RcpC_dom"/>
</dbReference>
<feature type="domain" description="SAF" evidence="1">
    <location>
        <begin position="46"/>
        <end position="106"/>
    </location>
</feature>
<proteinExistence type="predicted"/>
<protein>
    <submittedName>
        <fullName evidence="2">Flp pilus assembly protein RcpC/CpaB</fullName>
    </submittedName>
</protein>
<sequence>MNMANITRILAGSLIALAVLLGIFAWSLSRRAPATIAPVVQGQASFPVVVASRDLPAGKPIEADALTLRMAPSRGAGEFGDAAPLVGRVPLTAVAANTTLTEASLTTGLADAIAPGERALAVRIDEGNAVGNRVRPGNFVDVFFMLKRDMSAGPGTDAEVAATQARLLLSRVRVLSFGDATLPGTSDSADAASSATRASSAGGGARTAVLAVRTADIDALTLAEGAGRLVLALRNPADNDVTEPVAMAPLLASLRITNDGKGRAAAGLSLQALAGGTGAQPPKQIPSSSPVPATAAFKAPRVQAASNDLELIRGSHREKIAY</sequence>
<dbReference type="Pfam" id="PF08666">
    <property type="entry name" value="SAF"/>
    <property type="match status" value="1"/>
</dbReference>
<dbReference type="SMART" id="SM00858">
    <property type="entry name" value="SAF"/>
    <property type="match status" value="1"/>
</dbReference>
<organism evidence="2 3">
    <name type="scientific">Caballeronia sordidicola</name>
    <name type="common">Burkholderia sordidicola</name>
    <dbReference type="NCBI Taxonomy" id="196367"/>
    <lineage>
        <taxon>Bacteria</taxon>
        <taxon>Pseudomonadati</taxon>
        <taxon>Pseudomonadota</taxon>
        <taxon>Betaproteobacteria</taxon>
        <taxon>Burkholderiales</taxon>
        <taxon>Burkholderiaceae</taxon>
        <taxon>Caballeronia</taxon>
    </lineage>
</organism>
<dbReference type="InterPro" id="IPR013974">
    <property type="entry name" value="SAF"/>
</dbReference>
<dbReference type="Proteomes" id="UP000194546">
    <property type="component" value="Unassembled WGS sequence"/>
</dbReference>
<comment type="caution">
    <text evidence="2">The sequence shown here is derived from an EMBL/GenBank/DDBJ whole genome shotgun (WGS) entry which is preliminary data.</text>
</comment>
<dbReference type="CDD" id="cd11614">
    <property type="entry name" value="SAF_CpaB_FlgA_like"/>
    <property type="match status" value="1"/>
</dbReference>